<dbReference type="RefSeq" id="YP_009147090.1">
    <property type="nucleotide sequence ID" value="NC_027335.2"/>
</dbReference>
<dbReference type="GeneID" id="24628138"/>
<dbReference type="EMBL" id="KJ801817">
    <property type="protein sequence ID" value="AII28449.1"/>
    <property type="molecule type" value="Genomic_DNA"/>
</dbReference>
<dbReference type="Gene3D" id="3.40.960.10">
    <property type="entry name" value="VSR Endonuclease"/>
    <property type="match status" value="1"/>
</dbReference>
<organism evidence="1 2">
    <name type="scientific">Enterococcus phage ECP3</name>
    <dbReference type="NCBI Taxonomy" id="1498168"/>
    <lineage>
        <taxon>Viruses</taxon>
        <taxon>Duplodnaviria</taxon>
        <taxon>Heunggongvirae</taxon>
        <taxon>Uroviricota</taxon>
        <taxon>Caudoviricetes</taxon>
        <taxon>Herelleviridae</taxon>
        <taxon>Brockvirinae</taxon>
        <taxon>Kochikohdavirus</taxon>
        <taxon>Kochikohdavirus ECP3</taxon>
    </lineage>
</organism>
<dbReference type="Proteomes" id="UP000030157">
    <property type="component" value="Segment"/>
</dbReference>
<dbReference type="InterPro" id="IPR011335">
    <property type="entry name" value="Restrct_endonuc-II-like"/>
</dbReference>
<proteinExistence type="predicted"/>
<accession>A0A096XT11</accession>
<reference evidence="1" key="1">
    <citation type="submission" date="2014-05" db="EMBL/GenBank/DDBJ databases">
        <title>Complete genome sequence of Enterococcus faecalis bacteriophage ECP3.</title>
        <authorList>
            <person name="Kang H.-Y."/>
            <person name="Kim S."/>
            <person name="Kim J."/>
        </authorList>
    </citation>
    <scope>NUCLEOTIDE SEQUENCE [LARGE SCALE GENOMIC DNA]</scope>
    <source>
        <strain evidence="1">ECP3</strain>
    </source>
</reference>
<keyword evidence="2" id="KW-1185">Reference proteome</keyword>
<evidence type="ECO:0008006" key="3">
    <source>
        <dbReference type="Google" id="ProtNLM"/>
    </source>
</evidence>
<dbReference type="SUPFAM" id="SSF52980">
    <property type="entry name" value="Restriction endonuclease-like"/>
    <property type="match status" value="1"/>
</dbReference>
<name>A0A096XT11_9CAUD</name>
<evidence type="ECO:0000313" key="1">
    <source>
        <dbReference type="EMBL" id="AII28449.1"/>
    </source>
</evidence>
<protein>
    <recommendedName>
        <fullName evidence="3">Homing endonuclease</fullName>
    </recommendedName>
</protein>
<sequence>MRKKWTLQERNILIKKWAETNSVNLLPETATFIGNKSAIYYVWSGGELQGLTGKTNFDSIVSGSKPTVNGLTEESKNIRAKKRFLEYGLELLEEYQGFNTPHKVRVLDGVYAGYYGKTSLATVNQKGTRGKTAQLTITILTESEKRRYFREYAESRGYTIINYPEKLAVRGKCTLLSPQGNEWETVWYHFAYQENCNCPLDVKRSIGERMVRSLLKENGINFEEQKKIVIDGRALFFDFYLPDDNTYIEYNGKQHYEDTGGYYKGKLQDLQERDKLKEQWCNQAGVNLVVIPYTANSINEVANVLSEIVPIKKRLVSVVYSDSIPNEDIIDYYKTHTGKETCRKYDLTQRRLSLLCNRVGFNKRRYLK</sequence>
<evidence type="ECO:0000313" key="2">
    <source>
        <dbReference type="Proteomes" id="UP000030157"/>
    </source>
</evidence>